<accession>A0ABD5NJZ2</accession>
<keyword evidence="3" id="KW-0812">Transmembrane</keyword>
<dbReference type="RefSeq" id="WP_256531929.1">
    <property type="nucleotide sequence ID" value="NZ_CP101824.1"/>
</dbReference>
<keyword evidence="3" id="KW-0472">Membrane</keyword>
<dbReference type="Proteomes" id="UP001595846">
    <property type="component" value="Unassembled WGS sequence"/>
</dbReference>
<dbReference type="GO" id="GO:0005886">
    <property type="term" value="C:plasma membrane"/>
    <property type="evidence" value="ECO:0007669"/>
    <property type="project" value="UniProtKB-SubCell"/>
</dbReference>
<dbReference type="InterPro" id="IPR000601">
    <property type="entry name" value="PKD_dom"/>
</dbReference>
<comment type="caution">
    <text evidence="6">The sequence shown here is derived from an EMBL/GenBank/DDBJ whole genome shotgun (WGS) entry which is preliminary data.</text>
</comment>
<dbReference type="InterPro" id="IPR013783">
    <property type="entry name" value="Ig-like_fold"/>
</dbReference>
<dbReference type="SUPFAM" id="SSF50998">
    <property type="entry name" value="Quinoprotein alcohol dehydrogenase-like"/>
    <property type="match status" value="1"/>
</dbReference>
<feature type="region of interest" description="Disordered" evidence="2">
    <location>
        <begin position="559"/>
        <end position="581"/>
    </location>
</feature>
<sequence>MAAVVALLLFSSLVVVGVGGSEPSSTQSVGTLEQSASISPDDTQTFAPGGTYPVVDGAQRVQANGTVDESEPPNASVDLGVPKPPTGYWPDERFDTANTGAAENATPPRPIDSGWRFDVERRDGNGSMPVETALGTDDVVVAGVGHTEGEEVYDGSIVFGIDRETGETRWESIDRGSSERHVTDIQITGDTAVIVYVEPTNASNRELVGLDVETGEKRWQKERIEFTRWGVTALNETVYFQTRSSVHALDTETGETEWTAAPEEERATFSATNGPLALTNDTVFSVADCEVPESGTQTGCAVAVDRATGTVRWVEVTTHRFMSRSDPPIPVVADGSLYVSVDYSADTDIVQFDAVTGEVLANETFNSGDSAAKQAVTSSRLITNEGVYSRTGFNQTASLPFDAQPLVVGDVAIGVAGGEVAAHDLSSGKRIESVAHESGGTPDRITAVANGTVVTVDDGQNASVLTFDGPTESGFDVDPEMPAIDEPATFEATVDATTFGWDFDDDGEVDAYGETVEHTFERSGTRDVSIVTDPDGADSQRYVESVTVTEPVVASLEPDERYPESTPTTVTVSAANSSGTGDLEFEWTDGSGEALDCGETCDVAVEDDQPVEVSVTATDQVGETDTTSVEIVPVDVGIGLTVDGTPQADLYFDEDVLVEETVSVEAGGTATLDALEVDGVGAATGDDSVQFAQRGEATITATLDVDGVDEPVTRTVTLRVHEYQTETDRIEYEADSRKTRVGVATMQPDVELLIRNIEQRVGDLPASIDFDAVEDASDVVDSPVDRSGYADHPDRVVIETARGSGSSGNPGALSTTEHELVHLAQFEMDMEPDGDWNYLLEGHATFEASTRQPYSIYDERLDRTDLLDWGMSGREYDHASDFVSAFYAEYGRQTFLDLVENTDDGDDMRSRFASTTGESFDDFYDRWEGTDDDPGRDRQDVTHRVSFHYADGRLVADGDLPTIGPSMVDVEWDITGDGTFNLSGHTVDWAPTESGEYAVTVAYESGDSRIEQTQRFHVGPDDVPDGEFIVTGLSASDPVTEGDTLSVEAAVDNTEDVSATQTIELVSGDGSVLDETSLSLDENESDTVSFEWDTERGDAGTHALQVRSDDDVSSLSVEVRSLTIEPALDVSDATPYNTETVTLDASEATAFVDGTEVAIDAFRWDLGDGTTETTDDPVLEHRFDDAGTYNVSVEFVVGNASETYEKTVAVEHDDRPPTITDLEVEESRTNDSATVRATVEPTGAALASVELGLNATFAPYTETVSVDDVDPGTVEATIHADALVADGNYTAFVEAVDEHGNVADRDDGRVDVDTTPPKPRATVEDLGQDVATLTLEADEPLDLTDLEIVAEGAESVDRTPSSYPTRLEDPADELTIEFEGGLVDGVNTTYSVSGTVVDDAGNGGPTALESTISGYEIENGTASLVSEGGGYEIDLAVNASAIGNDTVRQAVLTESDEPPASTTLDSRFVADGYLNVVDDGLTDAELENATLLVSLSDLDPELTDDFDPADLVVIRSPDGEPEYQPISTDYTGASNELVATVDGFSQFAVAGVDETPPIVENVTVDPGTDIEPGDGPVTVSFEYSPSITPIDVEASVLAIEGADEGIDRHLTDDRARVDLSALEDGDSVTVTLTLVDTAGNEVTAEESITVGGAGGGLPPLPPGGDDPGEDEDDGTDEEVGDEDNESPDDTSGDGSDGGTDSEGDADRSDRIDSSGGEDSVPGFGAAATVVALCVTVALAQRRYRT</sequence>
<gene>
    <name evidence="6" type="ORF">ACFOUR_01970</name>
</gene>
<feature type="compositionally biased region" description="Polar residues" evidence="2">
    <location>
        <begin position="22"/>
        <end position="46"/>
    </location>
</feature>
<dbReference type="InterPro" id="IPR022409">
    <property type="entry name" value="PKD/Chitinase_dom"/>
</dbReference>
<dbReference type="InterPro" id="IPR011047">
    <property type="entry name" value="Quinoprotein_ADH-like_sf"/>
</dbReference>
<feature type="region of interest" description="Disordered" evidence="2">
    <location>
        <begin position="1646"/>
        <end position="1722"/>
    </location>
</feature>
<dbReference type="SMART" id="SM00089">
    <property type="entry name" value="PKD"/>
    <property type="match status" value="4"/>
</dbReference>
<reference evidence="6 7" key="1">
    <citation type="journal article" date="2019" name="Int. J. Syst. Evol. Microbiol.">
        <title>The Global Catalogue of Microorganisms (GCM) 10K type strain sequencing project: providing services to taxonomists for standard genome sequencing and annotation.</title>
        <authorList>
            <consortium name="The Broad Institute Genomics Platform"/>
            <consortium name="The Broad Institute Genome Sequencing Center for Infectious Disease"/>
            <person name="Wu L."/>
            <person name="Ma J."/>
        </authorList>
    </citation>
    <scope>NUCLEOTIDE SEQUENCE [LARGE SCALE GENOMIC DNA]</scope>
    <source>
        <strain evidence="6 7">IBRC-M 10256</strain>
    </source>
</reference>
<evidence type="ECO:0000313" key="7">
    <source>
        <dbReference type="Proteomes" id="UP001595846"/>
    </source>
</evidence>
<dbReference type="InterPro" id="IPR015943">
    <property type="entry name" value="WD40/YVTN_repeat-like_dom_sf"/>
</dbReference>
<dbReference type="SUPFAM" id="SSF49299">
    <property type="entry name" value="PKD domain"/>
    <property type="match status" value="2"/>
</dbReference>
<organism evidence="6 7">
    <name type="scientific">Halovivax cerinus</name>
    <dbReference type="NCBI Taxonomy" id="1487865"/>
    <lineage>
        <taxon>Archaea</taxon>
        <taxon>Methanobacteriati</taxon>
        <taxon>Methanobacteriota</taxon>
        <taxon>Stenosarchaea group</taxon>
        <taxon>Halobacteria</taxon>
        <taxon>Halobacteriales</taxon>
        <taxon>Natrialbaceae</taxon>
        <taxon>Halovivax</taxon>
    </lineage>
</organism>
<dbReference type="PANTHER" id="PTHR34512">
    <property type="entry name" value="CELL SURFACE PROTEIN"/>
    <property type="match status" value="1"/>
</dbReference>
<feature type="transmembrane region" description="Helical" evidence="3">
    <location>
        <begin position="1720"/>
        <end position="1739"/>
    </location>
</feature>
<dbReference type="EMBL" id="JBHSAQ010000001">
    <property type="protein sequence ID" value="MFC3957140.1"/>
    <property type="molecule type" value="Genomic_DNA"/>
</dbReference>
<dbReference type="Gene3D" id="2.130.10.10">
    <property type="entry name" value="YVTN repeat-like/Quinoprotein amine dehydrogenase"/>
    <property type="match status" value="1"/>
</dbReference>
<feature type="domain" description="CHASE" evidence="5">
    <location>
        <begin position="192"/>
        <end position="228"/>
    </location>
</feature>
<feature type="domain" description="PKD" evidence="4">
    <location>
        <begin position="491"/>
        <end position="555"/>
    </location>
</feature>
<dbReference type="GeneID" id="73904694"/>
<dbReference type="PROSITE" id="PS50839">
    <property type="entry name" value="CHASE"/>
    <property type="match status" value="1"/>
</dbReference>
<dbReference type="Pfam" id="PF18911">
    <property type="entry name" value="PKD_4"/>
    <property type="match status" value="1"/>
</dbReference>
<dbReference type="InterPro" id="IPR006189">
    <property type="entry name" value="CHASE_dom"/>
</dbReference>
<dbReference type="GO" id="GO:0030115">
    <property type="term" value="C:S-layer"/>
    <property type="evidence" value="ECO:0007669"/>
    <property type="project" value="UniProtKB-SubCell"/>
</dbReference>
<dbReference type="NCBIfam" id="TIGR04126">
    <property type="entry name" value="PGF_CTERM"/>
    <property type="match status" value="1"/>
</dbReference>
<keyword evidence="7" id="KW-1185">Reference proteome</keyword>
<name>A0ABD5NJZ2_9EURY</name>
<evidence type="ECO:0000313" key="6">
    <source>
        <dbReference type="EMBL" id="MFC3957140.1"/>
    </source>
</evidence>
<dbReference type="InterPro" id="IPR035986">
    <property type="entry name" value="PKD_dom_sf"/>
</dbReference>
<evidence type="ECO:0000256" key="2">
    <source>
        <dbReference type="SAM" id="MobiDB-lite"/>
    </source>
</evidence>
<feature type="compositionally biased region" description="Acidic residues" evidence="2">
    <location>
        <begin position="1666"/>
        <end position="1691"/>
    </location>
</feature>
<evidence type="ECO:0000256" key="1">
    <source>
        <dbReference type="ARBA" id="ARBA00022729"/>
    </source>
</evidence>
<dbReference type="InterPro" id="IPR026371">
    <property type="entry name" value="PGF_CTERM"/>
</dbReference>
<dbReference type="CDD" id="cd00146">
    <property type="entry name" value="PKD"/>
    <property type="match status" value="2"/>
</dbReference>
<feature type="compositionally biased region" description="Polar residues" evidence="2">
    <location>
        <begin position="565"/>
        <end position="580"/>
    </location>
</feature>
<evidence type="ECO:0000259" key="4">
    <source>
        <dbReference type="PROSITE" id="PS50093"/>
    </source>
</evidence>
<keyword evidence="3" id="KW-1133">Transmembrane helix</keyword>
<dbReference type="Gene3D" id="2.60.40.10">
    <property type="entry name" value="Immunoglobulins"/>
    <property type="match status" value="3"/>
</dbReference>
<evidence type="ECO:0000259" key="5">
    <source>
        <dbReference type="PROSITE" id="PS50839"/>
    </source>
</evidence>
<dbReference type="PANTHER" id="PTHR34512:SF30">
    <property type="entry name" value="OUTER MEMBRANE PROTEIN ASSEMBLY FACTOR BAMB"/>
    <property type="match status" value="1"/>
</dbReference>
<proteinExistence type="predicted"/>
<feature type="domain" description="PKD" evidence="4">
    <location>
        <begin position="1161"/>
        <end position="1211"/>
    </location>
</feature>
<feature type="region of interest" description="Disordered" evidence="2">
    <location>
        <begin position="65"/>
        <end position="87"/>
    </location>
</feature>
<evidence type="ECO:0000256" key="3">
    <source>
        <dbReference type="SAM" id="Phobius"/>
    </source>
</evidence>
<dbReference type="PROSITE" id="PS50093">
    <property type="entry name" value="PKD"/>
    <property type="match status" value="2"/>
</dbReference>
<protein>
    <submittedName>
        <fullName evidence="6">PKD domain-containing protein</fullName>
    </submittedName>
</protein>
<feature type="region of interest" description="Disordered" evidence="2">
    <location>
        <begin position="20"/>
        <end position="51"/>
    </location>
</feature>
<dbReference type="GO" id="GO:0003824">
    <property type="term" value="F:catalytic activity"/>
    <property type="evidence" value="ECO:0007669"/>
    <property type="project" value="UniProtKB-ARBA"/>
</dbReference>
<keyword evidence="1" id="KW-0732">Signal</keyword>